<reference evidence="2 3" key="1">
    <citation type="submission" date="2023-07" db="EMBL/GenBank/DDBJ databases">
        <title>Sequencing the genomes of 1000 actinobacteria strains.</title>
        <authorList>
            <person name="Klenk H.-P."/>
        </authorList>
    </citation>
    <scope>NUCLEOTIDE SEQUENCE [LARGE SCALE GENOMIC DNA]</scope>
    <source>
        <strain evidence="2 3">DSM 44711</strain>
    </source>
</reference>
<evidence type="ECO:0000256" key="1">
    <source>
        <dbReference type="SAM" id="MobiDB-lite"/>
    </source>
</evidence>
<keyword evidence="3" id="KW-1185">Reference proteome</keyword>
<evidence type="ECO:0000313" key="2">
    <source>
        <dbReference type="EMBL" id="MDR7326987.1"/>
    </source>
</evidence>
<evidence type="ECO:0000313" key="3">
    <source>
        <dbReference type="Proteomes" id="UP001183629"/>
    </source>
</evidence>
<dbReference type="SUPFAM" id="SSF52540">
    <property type="entry name" value="P-loop containing nucleoside triphosphate hydrolases"/>
    <property type="match status" value="1"/>
</dbReference>
<evidence type="ECO:0008006" key="4">
    <source>
        <dbReference type="Google" id="ProtNLM"/>
    </source>
</evidence>
<feature type="region of interest" description="Disordered" evidence="1">
    <location>
        <begin position="20"/>
        <end position="41"/>
    </location>
</feature>
<dbReference type="Proteomes" id="UP001183629">
    <property type="component" value="Unassembled WGS sequence"/>
</dbReference>
<dbReference type="PANTHER" id="PTHR46082">
    <property type="entry name" value="ATP/GTP-BINDING PROTEIN-RELATED"/>
    <property type="match status" value="1"/>
</dbReference>
<dbReference type="PANTHER" id="PTHR46082:SF6">
    <property type="entry name" value="AAA+ ATPASE DOMAIN-CONTAINING PROTEIN-RELATED"/>
    <property type="match status" value="1"/>
</dbReference>
<dbReference type="InterPro" id="IPR027417">
    <property type="entry name" value="P-loop_NTPase"/>
</dbReference>
<dbReference type="PRINTS" id="PR00364">
    <property type="entry name" value="DISEASERSIST"/>
</dbReference>
<sequence length="619" mass="64669">MPDERPVDMLRQRLRRLHTSAGLPKADSLKDHAHRRGHRVSRSALAAVTGGSGGMRWATVEAFIDGCAGYAASRQRPLAAQELTMTAWRELYERAFPRQRVTTRDADRCRIGAVPRPADGHQPRASVRGIAARPGRWVLTGPGGAGKTQAAAHLAEELWRGREIDLLLWIPAGSQDQIISGYGRAAAELGRPLPDALTGEDRRWLVVLDDVTDAADLEGLLPPPGGRTVITTRLPATAVQGRDVPLPAFTRTEARDFLRARLARRPDLVDDPDGVAADLGGLPLAVALAGAFLAEETLPCSWYRRRLAARGTGVHRDPERAVAASLALAVEAADRAEPAGLATPLLALSAVLDPAGVPVPVLITATARDWLCTHAATGGPLDATEIRTGLAALHRLGLVVADETTVTLHPLVRRLLLDDLSAAELADAATAAAEAVLEAWPDEERDPGYAARLRAGTDALLGAAGDAVALHPVRARACHSRGAAGDPAGAAAASARLAADTGRLLGADHPRALLARGNAARWLGESGDAESAVAAYEVLLAESAQVLGAHHANTWTCRSNLAYARGLAGDSAGAVAAFAGLLADCEAVLGPEHPGTASARANLARWRAAAPPARPAEAS</sequence>
<gene>
    <name evidence="2" type="ORF">J2S44_007237</name>
</gene>
<feature type="compositionally biased region" description="Basic residues" evidence="1">
    <location>
        <begin position="32"/>
        <end position="41"/>
    </location>
</feature>
<accession>A0AAE3ZY13</accession>
<comment type="caution">
    <text evidence="2">The sequence shown here is derived from an EMBL/GenBank/DDBJ whole genome shotgun (WGS) entry which is preliminary data.</text>
</comment>
<name>A0AAE3ZY13_9ACTN</name>
<protein>
    <recommendedName>
        <fullName evidence="4">Tetratricopeptide repeat protein</fullName>
    </recommendedName>
</protein>
<dbReference type="InterPro" id="IPR053137">
    <property type="entry name" value="NLR-like"/>
</dbReference>
<dbReference type="AlphaFoldDB" id="A0AAE3ZY13"/>
<proteinExistence type="predicted"/>
<organism evidence="2 3">
    <name type="scientific">Catenuloplanes niger</name>
    <dbReference type="NCBI Taxonomy" id="587534"/>
    <lineage>
        <taxon>Bacteria</taxon>
        <taxon>Bacillati</taxon>
        <taxon>Actinomycetota</taxon>
        <taxon>Actinomycetes</taxon>
        <taxon>Micromonosporales</taxon>
        <taxon>Micromonosporaceae</taxon>
        <taxon>Catenuloplanes</taxon>
    </lineage>
</organism>
<dbReference type="InterPro" id="IPR011990">
    <property type="entry name" value="TPR-like_helical_dom_sf"/>
</dbReference>
<dbReference type="Gene3D" id="1.25.40.10">
    <property type="entry name" value="Tetratricopeptide repeat domain"/>
    <property type="match status" value="1"/>
</dbReference>
<dbReference type="Gene3D" id="3.40.50.300">
    <property type="entry name" value="P-loop containing nucleotide triphosphate hydrolases"/>
    <property type="match status" value="1"/>
</dbReference>
<dbReference type="RefSeq" id="WP_310423645.1">
    <property type="nucleotide sequence ID" value="NZ_JAVDYC010000001.1"/>
</dbReference>
<dbReference type="EMBL" id="JAVDYC010000001">
    <property type="protein sequence ID" value="MDR7326987.1"/>
    <property type="molecule type" value="Genomic_DNA"/>
</dbReference>